<dbReference type="OrthoDB" id="436935at2759"/>
<feature type="region of interest" description="Disordered" evidence="1">
    <location>
        <begin position="299"/>
        <end position="323"/>
    </location>
</feature>
<comment type="caution">
    <text evidence="2">The sequence shown here is derived from an EMBL/GenBank/DDBJ whole genome shotgun (WGS) entry which is preliminary data.</text>
</comment>
<accession>A0A1Q9EQ47</accession>
<evidence type="ECO:0000313" key="3">
    <source>
        <dbReference type="Proteomes" id="UP000186817"/>
    </source>
</evidence>
<dbReference type="AlphaFoldDB" id="A0A1Q9EQ47"/>
<protein>
    <submittedName>
        <fullName evidence="2">Uncharacterized protein</fullName>
    </submittedName>
</protein>
<dbReference type="Proteomes" id="UP000186817">
    <property type="component" value="Unassembled WGS sequence"/>
</dbReference>
<name>A0A1Q9EQ47_SYMMI</name>
<evidence type="ECO:0000313" key="2">
    <source>
        <dbReference type="EMBL" id="OLQ09552.1"/>
    </source>
</evidence>
<gene>
    <name evidence="2" type="ORF">AK812_SmicGene6842</name>
</gene>
<organism evidence="2 3">
    <name type="scientific">Symbiodinium microadriaticum</name>
    <name type="common">Dinoflagellate</name>
    <name type="synonym">Zooxanthella microadriatica</name>
    <dbReference type="NCBI Taxonomy" id="2951"/>
    <lineage>
        <taxon>Eukaryota</taxon>
        <taxon>Sar</taxon>
        <taxon>Alveolata</taxon>
        <taxon>Dinophyceae</taxon>
        <taxon>Suessiales</taxon>
        <taxon>Symbiodiniaceae</taxon>
        <taxon>Symbiodinium</taxon>
    </lineage>
</organism>
<dbReference type="EMBL" id="LSRX01000095">
    <property type="protein sequence ID" value="OLQ09552.1"/>
    <property type="molecule type" value="Genomic_DNA"/>
</dbReference>
<sequence>MRLEALVGKVEGARTPEEVIIKRQTAPLPQPAVARSDHFQKQVVDLMELVSRAPEPSEAHVMALGEASAAKRTLTGQQFLSALEALRRSRLLSTGDLQQATAGYGGGSAQRDEGCRVLQAAHAALQASGKTRPMDQVREATDAAVAAATSAERARTVAEKVALEAGCRAKAARKEGDRAFREASKEVADALLPNLDGAGHVMESEATFDAINNLFQVPYLRMPRDLLQAVVFEPGWFLPGRLSNQAGGSEEYSDEILDLPTPEWLNIEGETAAAMDLGAQAPDSSPFQRLQRRDAFGRHFKVPGLFPRTDGPGEEPFTGDGRD</sequence>
<reference evidence="2 3" key="1">
    <citation type="submission" date="2016-02" db="EMBL/GenBank/DDBJ databases">
        <title>Genome analysis of coral dinoflagellate symbionts highlights evolutionary adaptations to a symbiotic lifestyle.</title>
        <authorList>
            <person name="Aranda M."/>
            <person name="Li Y."/>
            <person name="Liew Y.J."/>
            <person name="Baumgarten S."/>
            <person name="Simakov O."/>
            <person name="Wilson M."/>
            <person name="Piel J."/>
            <person name="Ashoor H."/>
            <person name="Bougouffa S."/>
            <person name="Bajic V.B."/>
            <person name="Ryu T."/>
            <person name="Ravasi T."/>
            <person name="Bayer T."/>
            <person name="Micklem G."/>
            <person name="Kim H."/>
            <person name="Bhak J."/>
            <person name="Lajeunesse T.C."/>
            <person name="Voolstra C.R."/>
        </authorList>
    </citation>
    <scope>NUCLEOTIDE SEQUENCE [LARGE SCALE GENOMIC DNA]</scope>
    <source>
        <strain evidence="2 3">CCMP2467</strain>
    </source>
</reference>
<evidence type="ECO:0000256" key="1">
    <source>
        <dbReference type="SAM" id="MobiDB-lite"/>
    </source>
</evidence>
<proteinExistence type="predicted"/>
<keyword evidence="3" id="KW-1185">Reference proteome</keyword>